<comment type="caution">
    <text evidence="1">The sequence shown here is derived from an EMBL/GenBank/DDBJ whole genome shotgun (WGS) entry which is preliminary data.</text>
</comment>
<dbReference type="AlphaFoldDB" id="S2E9V8"/>
<proteinExistence type="predicted"/>
<protein>
    <recommendedName>
        <fullName evidence="3">Guanylate cyclase domain-containing protein</fullName>
    </recommendedName>
</protein>
<evidence type="ECO:0008006" key="3">
    <source>
        <dbReference type="Google" id="ProtNLM"/>
    </source>
</evidence>
<dbReference type="Proteomes" id="UP000014065">
    <property type="component" value="Unassembled WGS sequence"/>
</dbReference>
<accession>S2E9V8</accession>
<evidence type="ECO:0000313" key="1">
    <source>
        <dbReference type="EMBL" id="EPA06186.1"/>
    </source>
</evidence>
<evidence type="ECO:0000313" key="2">
    <source>
        <dbReference type="Proteomes" id="UP000014065"/>
    </source>
</evidence>
<dbReference type="EMBL" id="AHJG01000096">
    <property type="protein sequence ID" value="EPA06186.1"/>
    <property type="molecule type" value="Genomic_DNA"/>
</dbReference>
<gene>
    <name evidence="1" type="ORF">BG20_I0823</name>
</gene>
<name>S2E9V8_9ARCH</name>
<dbReference type="OrthoDB" id="386462at2157"/>
<keyword evidence="2" id="KW-1185">Reference proteome</keyword>
<sequence>MSTHDGKLKHGAIALIDILGVKGIWARQKTDEVIKIWKSIIEDFEILREDISQIPTNKISIKIHSFSDTLIIEYEGDDTANILSFMATHLTYPFCHSLLEKIYLRGAISVGEFYSSGSMIIGPAIDEAAKWYEHYDWMGISLTPSAGFLIDSYVTNGNGSGWYRKYDIPHKKGVDNGVWVLDWANELPGVMKVLKDSRAPKIALYESFSKPPITPDVLSKYKNTENFYEEMIRNRELEKSLEYTRTVSI</sequence>
<organism evidence="1 2">
    <name type="scientific">Candidatus Nitrosarchaeum limnium BG20</name>
    <dbReference type="NCBI Taxonomy" id="859192"/>
    <lineage>
        <taxon>Archaea</taxon>
        <taxon>Nitrososphaerota</taxon>
        <taxon>Nitrososphaeria</taxon>
        <taxon>Nitrosopumilales</taxon>
        <taxon>Nitrosopumilaceae</taxon>
        <taxon>Nitrosarchaeum</taxon>
    </lineage>
</organism>
<reference evidence="1 2" key="1">
    <citation type="journal article" date="2012" name="J. Bacteriol.">
        <title>Genome Sequence of "Candidatus Nitrosoarchaeum limnia" BG20, a Low-Salinity Ammonia-Oxidizing Archaeon from the San Francisco Bay Estuary.</title>
        <authorList>
            <person name="Mosier A.C."/>
            <person name="Allen E.E."/>
            <person name="Kim M."/>
            <person name="Ferriera S."/>
            <person name="Francis C.A."/>
        </authorList>
    </citation>
    <scope>NUCLEOTIDE SEQUENCE [LARGE SCALE GENOMIC DNA]</scope>
    <source>
        <strain evidence="1 2">BG20</strain>
    </source>
</reference>
<dbReference type="RefSeq" id="WP_010190744.1">
    <property type="nucleotide sequence ID" value="NZ_AHJG01000096.1"/>
</dbReference>